<evidence type="ECO:0000313" key="1">
    <source>
        <dbReference type="EMBL" id="CAK0827567.1"/>
    </source>
</evidence>
<keyword evidence="2" id="KW-1185">Reference proteome</keyword>
<dbReference type="EMBL" id="CAUYUJ010009746">
    <property type="protein sequence ID" value="CAK0827567.1"/>
    <property type="molecule type" value="Genomic_DNA"/>
</dbReference>
<sequence>MARIMGLRGGGAGGSETRPKVMSYLVAAIFDHCPARSLRVSVARELRALATSVDLLESGSLAEFSGVLMQRFKALGLSLGGVSWQAATWVRGLSSVSRARPATLPIPRDA</sequence>
<protein>
    <submittedName>
        <fullName evidence="1">Uncharacterized protein</fullName>
    </submittedName>
</protein>
<comment type="caution">
    <text evidence="1">The sequence shown here is derived from an EMBL/GenBank/DDBJ whole genome shotgun (WGS) entry which is preliminary data.</text>
</comment>
<dbReference type="Proteomes" id="UP001189429">
    <property type="component" value="Unassembled WGS sequence"/>
</dbReference>
<evidence type="ECO:0000313" key="2">
    <source>
        <dbReference type="Proteomes" id="UP001189429"/>
    </source>
</evidence>
<accession>A0ABN9S6T5</accession>
<organism evidence="1 2">
    <name type="scientific">Prorocentrum cordatum</name>
    <dbReference type="NCBI Taxonomy" id="2364126"/>
    <lineage>
        <taxon>Eukaryota</taxon>
        <taxon>Sar</taxon>
        <taxon>Alveolata</taxon>
        <taxon>Dinophyceae</taxon>
        <taxon>Prorocentrales</taxon>
        <taxon>Prorocentraceae</taxon>
        <taxon>Prorocentrum</taxon>
    </lineage>
</organism>
<gene>
    <name evidence="1" type="ORF">PCOR1329_LOCUS27073</name>
</gene>
<reference evidence="1" key="1">
    <citation type="submission" date="2023-10" db="EMBL/GenBank/DDBJ databases">
        <authorList>
            <person name="Chen Y."/>
            <person name="Shah S."/>
            <person name="Dougan E. K."/>
            <person name="Thang M."/>
            <person name="Chan C."/>
        </authorList>
    </citation>
    <scope>NUCLEOTIDE SEQUENCE [LARGE SCALE GENOMIC DNA]</scope>
</reference>
<proteinExistence type="predicted"/>
<name>A0ABN9S6T5_9DINO</name>